<gene>
    <name evidence="2" type="ORF">BCR44DRAFT_327249</name>
</gene>
<accession>A0A1Y2HRB4</accession>
<proteinExistence type="predicted"/>
<dbReference type="Proteomes" id="UP000193411">
    <property type="component" value="Unassembled WGS sequence"/>
</dbReference>
<dbReference type="AlphaFoldDB" id="A0A1Y2HRB4"/>
<keyword evidence="3" id="KW-1185">Reference proteome</keyword>
<comment type="caution">
    <text evidence="2">The sequence shown here is derived from an EMBL/GenBank/DDBJ whole genome shotgun (WGS) entry which is preliminary data.</text>
</comment>
<protein>
    <submittedName>
        <fullName evidence="2">Uncharacterized protein</fullName>
    </submittedName>
</protein>
<reference evidence="2 3" key="1">
    <citation type="submission" date="2016-07" db="EMBL/GenBank/DDBJ databases">
        <title>Pervasive Adenine N6-methylation of Active Genes in Fungi.</title>
        <authorList>
            <consortium name="DOE Joint Genome Institute"/>
            <person name="Mondo S.J."/>
            <person name="Dannebaum R.O."/>
            <person name="Kuo R.C."/>
            <person name="Labutti K."/>
            <person name="Haridas S."/>
            <person name="Kuo A."/>
            <person name="Salamov A."/>
            <person name="Ahrendt S.R."/>
            <person name="Lipzen A."/>
            <person name="Sullivan W."/>
            <person name="Andreopoulos W.B."/>
            <person name="Clum A."/>
            <person name="Lindquist E."/>
            <person name="Daum C."/>
            <person name="Ramamoorthy G.K."/>
            <person name="Gryganskyi A."/>
            <person name="Culley D."/>
            <person name="Magnuson J.K."/>
            <person name="James T.Y."/>
            <person name="O'Malley M.A."/>
            <person name="Stajich J.E."/>
            <person name="Spatafora J.W."/>
            <person name="Visel A."/>
            <person name="Grigoriev I.V."/>
        </authorList>
    </citation>
    <scope>NUCLEOTIDE SEQUENCE [LARGE SCALE GENOMIC DNA]</scope>
    <source>
        <strain evidence="2 3">PL171</strain>
    </source>
</reference>
<organism evidence="2 3">
    <name type="scientific">Catenaria anguillulae PL171</name>
    <dbReference type="NCBI Taxonomy" id="765915"/>
    <lineage>
        <taxon>Eukaryota</taxon>
        <taxon>Fungi</taxon>
        <taxon>Fungi incertae sedis</taxon>
        <taxon>Blastocladiomycota</taxon>
        <taxon>Blastocladiomycetes</taxon>
        <taxon>Blastocladiales</taxon>
        <taxon>Catenariaceae</taxon>
        <taxon>Catenaria</taxon>
    </lineage>
</organism>
<evidence type="ECO:0000313" key="3">
    <source>
        <dbReference type="Proteomes" id="UP000193411"/>
    </source>
</evidence>
<evidence type="ECO:0000313" key="2">
    <source>
        <dbReference type="EMBL" id="ORZ37120.1"/>
    </source>
</evidence>
<dbReference type="EMBL" id="MCFL01000014">
    <property type="protein sequence ID" value="ORZ37120.1"/>
    <property type="molecule type" value="Genomic_DNA"/>
</dbReference>
<name>A0A1Y2HRB4_9FUNG</name>
<evidence type="ECO:0000256" key="1">
    <source>
        <dbReference type="SAM" id="MobiDB-lite"/>
    </source>
</evidence>
<feature type="compositionally biased region" description="Polar residues" evidence="1">
    <location>
        <begin position="127"/>
        <end position="145"/>
    </location>
</feature>
<feature type="region of interest" description="Disordered" evidence="1">
    <location>
        <begin position="119"/>
        <end position="173"/>
    </location>
</feature>
<sequence length="173" mass="18730">MADQADAPSAGNDGRLNTTIRWQVPLLSSDCVSTCAVSSSLALSSRFKISSRPTPAHVGMGKHQEKGGKGLRCVQTDAAGKPIMFVCGRGDDNCDFEVIDKARLGWELHTTKRQTVLTVGNPHSCHSHSSATRQSIPPHQSQMQLGPTERDPKGRVQWSKQAQSPMWAEHSTG</sequence>